<keyword evidence="2" id="KW-1185">Reference proteome</keyword>
<organism evidence="1 2">
    <name type="scientific">Palleronia aestuarii</name>
    <dbReference type="NCBI Taxonomy" id="568105"/>
    <lineage>
        <taxon>Bacteria</taxon>
        <taxon>Pseudomonadati</taxon>
        <taxon>Pseudomonadota</taxon>
        <taxon>Alphaproteobacteria</taxon>
        <taxon>Rhodobacterales</taxon>
        <taxon>Roseobacteraceae</taxon>
        <taxon>Palleronia</taxon>
    </lineage>
</organism>
<dbReference type="AlphaFoldDB" id="A0A2W7N3U7"/>
<comment type="caution">
    <text evidence="1">The sequence shown here is derived from an EMBL/GenBank/DDBJ whole genome shotgun (WGS) entry which is preliminary data.</text>
</comment>
<proteinExistence type="predicted"/>
<gene>
    <name evidence="1" type="ORF">LX81_02946</name>
</gene>
<reference evidence="1 2" key="1">
    <citation type="submission" date="2018-06" db="EMBL/GenBank/DDBJ databases">
        <title>Genomic Encyclopedia of Archaeal and Bacterial Type Strains, Phase II (KMG-II): from individual species to whole genera.</title>
        <authorList>
            <person name="Goeker M."/>
        </authorList>
    </citation>
    <scope>NUCLEOTIDE SEQUENCE [LARGE SCALE GENOMIC DNA]</scope>
    <source>
        <strain evidence="1 2">DSM 22009</strain>
    </source>
</reference>
<dbReference type="EMBL" id="QKZL01000014">
    <property type="protein sequence ID" value="PZX14363.1"/>
    <property type="molecule type" value="Genomic_DNA"/>
</dbReference>
<sequence length="41" mass="4417">MSVASTDTPLFVPDIPIRGLAKLLGPALKRHRKFRASLAAT</sequence>
<evidence type="ECO:0000313" key="2">
    <source>
        <dbReference type="Proteomes" id="UP000248916"/>
    </source>
</evidence>
<accession>A0A2W7N3U7</accession>
<name>A0A2W7N3U7_9RHOB</name>
<protein>
    <submittedName>
        <fullName evidence="1">Uncharacterized protein</fullName>
    </submittedName>
</protein>
<evidence type="ECO:0000313" key="1">
    <source>
        <dbReference type="EMBL" id="PZX14363.1"/>
    </source>
</evidence>
<dbReference type="Proteomes" id="UP000248916">
    <property type="component" value="Unassembled WGS sequence"/>
</dbReference>
<dbReference type="RefSeq" id="WP_272939488.1">
    <property type="nucleotide sequence ID" value="NZ_QKZL01000014.1"/>
</dbReference>